<dbReference type="InterPro" id="IPR050367">
    <property type="entry name" value="APC_superfamily"/>
</dbReference>
<accession>A0ABP3N183</accession>
<feature type="transmembrane region" description="Helical" evidence="6">
    <location>
        <begin position="182"/>
        <end position="201"/>
    </location>
</feature>
<feature type="transmembrane region" description="Helical" evidence="6">
    <location>
        <begin position="317"/>
        <end position="336"/>
    </location>
</feature>
<dbReference type="InterPro" id="IPR002293">
    <property type="entry name" value="AA/rel_permease1"/>
</dbReference>
<keyword evidence="3 6" id="KW-0812">Transmembrane</keyword>
<keyword evidence="4 6" id="KW-1133">Transmembrane helix</keyword>
<feature type="transmembrane region" description="Helical" evidence="6">
    <location>
        <begin position="414"/>
        <end position="433"/>
    </location>
</feature>
<feature type="transmembrane region" description="Helical" evidence="6">
    <location>
        <begin position="119"/>
        <end position="139"/>
    </location>
</feature>
<evidence type="ECO:0000313" key="7">
    <source>
        <dbReference type="EMBL" id="GAA0530843.1"/>
    </source>
</evidence>
<evidence type="ECO:0000313" key="8">
    <source>
        <dbReference type="Proteomes" id="UP001500729"/>
    </source>
</evidence>
<feature type="transmembrane region" description="Helical" evidence="6">
    <location>
        <begin position="69"/>
        <end position="96"/>
    </location>
</feature>
<evidence type="ECO:0000256" key="6">
    <source>
        <dbReference type="SAM" id="Phobius"/>
    </source>
</evidence>
<keyword evidence="8" id="KW-1185">Reference proteome</keyword>
<protein>
    <submittedName>
        <fullName evidence="7">APC family permease</fullName>
    </submittedName>
</protein>
<feature type="transmembrane region" description="Helical" evidence="6">
    <location>
        <begin position="14"/>
        <end position="39"/>
    </location>
</feature>
<evidence type="ECO:0000256" key="1">
    <source>
        <dbReference type="ARBA" id="ARBA00004651"/>
    </source>
</evidence>
<gene>
    <name evidence="7" type="ORF">GCM10009533_32570</name>
</gene>
<evidence type="ECO:0000256" key="3">
    <source>
        <dbReference type="ARBA" id="ARBA00022692"/>
    </source>
</evidence>
<keyword evidence="2" id="KW-1003">Cell membrane</keyword>
<feature type="transmembrane region" description="Helical" evidence="6">
    <location>
        <begin position="380"/>
        <end position="402"/>
    </location>
</feature>
<feature type="transmembrane region" description="Helical" evidence="6">
    <location>
        <begin position="342"/>
        <end position="364"/>
    </location>
</feature>
<evidence type="ECO:0000256" key="2">
    <source>
        <dbReference type="ARBA" id="ARBA00022475"/>
    </source>
</evidence>
<dbReference type="Gene3D" id="1.20.1740.10">
    <property type="entry name" value="Amino acid/polyamine transporter I"/>
    <property type="match status" value="1"/>
</dbReference>
<dbReference type="Proteomes" id="UP001500729">
    <property type="component" value="Unassembled WGS sequence"/>
</dbReference>
<organism evidence="7 8">
    <name type="scientific">Saccharopolyspora erythraea</name>
    <name type="common">Streptomyces erythraeus</name>
    <dbReference type="NCBI Taxonomy" id="1836"/>
    <lineage>
        <taxon>Bacteria</taxon>
        <taxon>Bacillati</taxon>
        <taxon>Actinomycetota</taxon>
        <taxon>Actinomycetes</taxon>
        <taxon>Pseudonocardiales</taxon>
        <taxon>Pseudonocardiaceae</taxon>
        <taxon>Saccharopolyspora</taxon>
    </lineage>
</organism>
<evidence type="ECO:0000256" key="5">
    <source>
        <dbReference type="ARBA" id="ARBA00023136"/>
    </source>
</evidence>
<reference evidence="8" key="1">
    <citation type="journal article" date="2019" name="Int. J. Syst. Evol. Microbiol.">
        <title>The Global Catalogue of Microorganisms (GCM) 10K type strain sequencing project: providing services to taxonomists for standard genome sequencing and annotation.</title>
        <authorList>
            <consortium name="The Broad Institute Genomics Platform"/>
            <consortium name="The Broad Institute Genome Sequencing Center for Infectious Disease"/>
            <person name="Wu L."/>
            <person name="Ma J."/>
        </authorList>
    </citation>
    <scope>NUCLEOTIDE SEQUENCE [LARGE SCALE GENOMIC DNA]</scope>
    <source>
        <strain evidence="8">JCM 10303</strain>
    </source>
</reference>
<comment type="subcellular location">
    <subcellularLocation>
        <location evidence="1">Cell membrane</location>
        <topology evidence="1">Multi-pass membrane protein</topology>
    </subcellularLocation>
</comment>
<feature type="transmembrane region" description="Helical" evidence="6">
    <location>
        <begin position="222"/>
        <end position="246"/>
    </location>
</feature>
<keyword evidence="5 6" id="KW-0472">Membrane</keyword>
<feature type="transmembrane region" description="Helical" evidence="6">
    <location>
        <begin position="266"/>
        <end position="286"/>
    </location>
</feature>
<dbReference type="PANTHER" id="PTHR42770">
    <property type="entry name" value="AMINO ACID TRANSPORTER-RELATED"/>
    <property type="match status" value="1"/>
</dbReference>
<dbReference type="RefSeq" id="WP_009946786.1">
    <property type="nucleotide sequence ID" value="NZ_BAAAGS010000019.1"/>
</dbReference>
<dbReference type="PIRSF" id="PIRSF006060">
    <property type="entry name" value="AA_transporter"/>
    <property type="match status" value="1"/>
</dbReference>
<comment type="caution">
    <text evidence="7">The sequence shown here is derived from an EMBL/GenBank/DDBJ whole genome shotgun (WGS) entry which is preliminary data.</text>
</comment>
<dbReference type="PANTHER" id="PTHR42770:SF7">
    <property type="entry name" value="MEMBRANE PROTEIN"/>
    <property type="match status" value="1"/>
</dbReference>
<dbReference type="EMBL" id="BAAAGS010000019">
    <property type="protein sequence ID" value="GAA0530843.1"/>
    <property type="molecule type" value="Genomic_DNA"/>
</dbReference>
<evidence type="ECO:0000256" key="4">
    <source>
        <dbReference type="ARBA" id="ARBA00022989"/>
    </source>
</evidence>
<sequence>MAVHSVPTGLLVTVGYAIGSIGAWTAICIWVAATLIGLLQNMLFAEIASMLPGSSGGITRYAAEGWKRYFAPLSAVAAFGYWIGWSFSIAVNAAAIGELVHSQWFPQVTDGFRLLSHEIGLSELIALSAIAGGWALNYFGVKIAANLNKCMSVVVIAGLAALVVSAPASGGWDLADLTWYQGGNWLTLVVWFYVTAWTTYGTEIRASFAPEYRDPARDTARALQRATLFMVVVFFAVPLAMSGAIGEQRISDDPLSAFALAFQQSLGTSSWLGVSILVVALFLGMVSTTADGGRALYGLAEEGMTLRQLHWLNRWGVPGRSLTLDAVINAVILLLLGEPLSILLAGNLGYLVAMTPAVGSFLLLRKDRPHWPRPIRRGRIWVPVAAALFVFDLFVLVVGMTHPSPAGYGGFRETAAGVGILLISVVLFAYRRLVQDRKPLRWRIETPVLPPENAQLAADTAAADGKPTQK</sequence>
<feature type="transmembrane region" description="Helical" evidence="6">
    <location>
        <begin position="151"/>
        <end position="170"/>
    </location>
</feature>
<dbReference type="Pfam" id="PF13520">
    <property type="entry name" value="AA_permease_2"/>
    <property type="match status" value="1"/>
</dbReference>
<name>A0ABP3N183_SACER</name>
<proteinExistence type="predicted"/>